<protein>
    <recommendedName>
        <fullName evidence="3">Flagellin</fullName>
    </recommendedName>
</protein>
<keyword evidence="8" id="KW-1185">Reference proteome</keyword>
<feature type="domain" description="Flagellin N-terminal" evidence="5">
    <location>
        <begin position="16"/>
        <end position="129"/>
    </location>
</feature>
<evidence type="ECO:0000313" key="8">
    <source>
        <dbReference type="Proteomes" id="UP000316714"/>
    </source>
</evidence>
<proteinExistence type="inferred from homology"/>
<dbReference type="EMBL" id="SIHJ01000002">
    <property type="protein sequence ID" value="TWT33455.1"/>
    <property type="molecule type" value="Genomic_DNA"/>
</dbReference>
<evidence type="ECO:0000256" key="3">
    <source>
        <dbReference type="RuleBase" id="RU362073"/>
    </source>
</evidence>
<name>A0A5C5V6S8_9BACT</name>
<dbReference type="GO" id="GO:0009288">
    <property type="term" value="C:bacterial-type flagellum"/>
    <property type="evidence" value="ECO:0007669"/>
    <property type="project" value="UniProtKB-SubCell"/>
</dbReference>
<dbReference type="InterPro" id="IPR001492">
    <property type="entry name" value="Flagellin"/>
</dbReference>
<dbReference type="InterPro" id="IPR042187">
    <property type="entry name" value="Flagellin_C_sub2"/>
</dbReference>
<evidence type="ECO:0000256" key="1">
    <source>
        <dbReference type="ARBA" id="ARBA00005709"/>
    </source>
</evidence>
<dbReference type="PANTHER" id="PTHR42792:SF2">
    <property type="entry name" value="FLAGELLIN"/>
    <property type="match status" value="1"/>
</dbReference>
<keyword evidence="3" id="KW-0964">Secreted</keyword>
<keyword evidence="7" id="KW-0966">Cell projection</keyword>
<organism evidence="7 8">
    <name type="scientific">Posidoniimonas corsicana</name>
    <dbReference type="NCBI Taxonomy" id="1938618"/>
    <lineage>
        <taxon>Bacteria</taxon>
        <taxon>Pseudomonadati</taxon>
        <taxon>Planctomycetota</taxon>
        <taxon>Planctomycetia</taxon>
        <taxon>Pirellulales</taxon>
        <taxon>Lacipirellulaceae</taxon>
        <taxon>Posidoniimonas</taxon>
    </lineage>
</organism>
<dbReference type="Proteomes" id="UP000316714">
    <property type="component" value="Unassembled WGS sequence"/>
</dbReference>
<dbReference type="AlphaFoldDB" id="A0A5C5V6S8"/>
<dbReference type="SUPFAM" id="SSF64518">
    <property type="entry name" value="Phase 1 flagellin"/>
    <property type="match status" value="1"/>
</dbReference>
<dbReference type="GO" id="GO:0005198">
    <property type="term" value="F:structural molecule activity"/>
    <property type="evidence" value="ECO:0007669"/>
    <property type="project" value="UniProtKB-UniRule"/>
</dbReference>
<dbReference type="InterPro" id="IPR001029">
    <property type="entry name" value="Flagellin_N"/>
</dbReference>
<comment type="similarity">
    <text evidence="1 3">Belongs to the bacterial flagellin family.</text>
</comment>
<dbReference type="OrthoDB" id="9796789at2"/>
<comment type="subcellular location">
    <subcellularLocation>
        <location evidence="3">Secreted</location>
    </subcellularLocation>
    <subcellularLocation>
        <location evidence="3">Bacterial flagellum</location>
    </subcellularLocation>
</comment>
<evidence type="ECO:0000256" key="4">
    <source>
        <dbReference type="SAM" id="MobiDB-lite"/>
    </source>
</evidence>
<feature type="domain" description="Flagellin C-terminal" evidence="6">
    <location>
        <begin position="162"/>
        <end position="237"/>
    </location>
</feature>
<accession>A0A5C5V6S8</accession>
<reference evidence="7 8" key="1">
    <citation type="submission" date="2019-02" db="EMBL/GenBank/DDBJ databases">
        <title>Deep-cultivation of Planctomycetes and their phenomic and genomic characterization uncovers novel biology.</title>
        <authorList>
            <person name="Wiegand S."/>
            <person name="Jogler M."/>
            <person name="Boedeker C."/>
            <person name="Pinto D."/>
            <person name="Vollmers J."/>
            <person name="Rivas-Marin E."/>
            <person name="Kohn T."/>
            <person name="Peeters S.H."/>
            <person name="Heuer A."/>
            <person name="Rast P."/>
            <person name="Oberbeckmann S."/>
            <person name="Bunk B."/>
            <person name="Jeske O."/>
            <person name="Meyerdierks A."/>
            <person name="Storesund J.E."/>
            <person name="Kallscheuer N."/>
            <person name="Luecker S."/>
            <person name="Lage O.M."/>
            <person name="Pohl T."/>
            <person name="Merkel B.J."/>
            <person name="Hornburger P."/>
            <person name="Mueller R.-W."/>
            <person name="Bruemmer F."/>
            <person name="Labrenz M."/>
            <person name="Spormann A.M."/>
            <person name="Op Den Camp H."/>
            <person name="Overmann J."/>
            <person name="Amann R."/>
            <person name="Jetten M.S.M."/>
            <person name="Mascher T."/>
            <person name="Medema M.H."/>
            <person name="Devos D.P."/>
            <person name="Kaster A.-K."/>
            <person name="Ovreas L."/>
            <person name="Rohde M."/>
            <person name="Galperin M.Y."/>
            <person name="Jogler C."/>
        </authorList>
    </citation>
    <scope>NUCLEOTIDE SEQUENCE [LARGE SCALE GENOMIC DNA]</scope>
    <source>
        <strain evidence="7 8">KOR34</strain>
    </source>
</reference>
<dbReference type="GO" id="GO:0005576">
    <property type="term" value="C:extracellular region"/>
    <property type="evidence" value="ECO:0007669"/>
    <property type="project" value="UniProtKB-SubCell"/>
</dbReference>
<sequence>MSIIGPNSSFNSTRLVNQHHRANDRTAKALERLSTGKRINRPSDDPSGFVAVEQLRGELIDLQAEGRAAGFRRVGAAGRTSGLGEVQRALNDLRGAVTTAANSINSRAEIAALQGEVEASLDAIDLVDSYTAGLPDDASLEALRGSGAANLLDGDAGLAAKVVDAQQGAVAQAAAAAGAASRTDQALDELRQDRIVITTATISQIEDADFAEESVNLAAGRVLSQASAAALAYSSRQQAEQIDELIARLDVQVG</sequence>
<keyword evidence="2 3" id="KW-0975">Bacterial flagellum</keyword>
<dbReference type="Gene3D" id="6.10.10.10">
    <property type="entry name" value="Flagellar export chaperone, C-terminal domain"/>
    <property type="match status" value="1"/>
</dbReference>
<gene>
    <name evidence="7" type="primary">hag</name>
    <name evidence="7" type="ORF">KOR34_32870</name>
</gene>
<comment type="caution">
    <text evidence="7">The sequence shown here is derived from an EMBL/GenBank/DDBJ whole genome shotgun (WGS) entry which is preliminary data.</text>
</comment>
<keyword evidence="7" id="KW-0969">Cilium</keyword>
<dbReference type="InterPro" id="IPR046358">
    <property type="entry name" value="Flagellin_C"/>
</dbReference>
<feature type="region of interest" description="Disordered" evidence="4">
    <location>
        <begin position="1"/>
        <end position="23"/>
    </location>
</feature>
<dbReference type="RefSeq" id="WP_146566098.1">
    <property type="nucleotide sequence ID" value="NZ_SIHJ01000002.1"/>
</dbReference>
<dbReference type="Pfam" id="PF00669">
    <property type="entry name" value="Flagellin_N"/>
    <property type="match status" value="1"/>
</dbReference>
<evidence type="ECO:0000256" key="2">
    <source>
        <dbReference type="ARBA" id="ARBA00023143"/>
    </source>
</evidence>
<dbReference type="Pfam" id="PF00700">
    <property type="entry name" value="Flagellin_C"/>
    <property type="match status" value="1"/>
</dbReference>
<dbReference type="PANTHER" id="PTHR42792">
    <property type="entry name" value="FLAGELLIN"/>
    <property type="match status" value="1"/>
</dbReference>
<keyword evidence="7" id="KW-0282">Flagellum</keyword>
<comment type="function">
    <text evidence="3">Flagellin is the subunit protein which polymerizes to form the filaments of bacterial flagella.</text>
</comment>
<feature type="compositionally biased region" description="Polar residues" evidence="4">
    <location>
        <begin position="1"/>
        <end position="16"/>
    </location>
</feature>
<dbReference type="Gene3D" id="1.20.1330.10">
    <property type="entry name" value="f41 fragment of flagellin, N-terminal domain"/>
    <property type="match status" value="1"/>
</dbReference>
<evidence type="ECO:0000313" key="7">
    <source>
        <dbReference type="EMBL" id="TWT33455.1"/>
    </source>
</evidence>
<evidence type="ECO:0000259" key="5">
    <source>
        <dbReference type="Pfam" id="PF00669"/>
    </source>
</evidence>
<evidence type="ECO:0000259" key="6">
    <source>
        <dbReference type="Pfam" id="PF00700"/>
    </source>
</evidence>